<dbReference type="PANTHER" id="PTHR45033:SF2">
    <property type="entry name" value="ZINC-TYPE ALCOHOL DEHYDROGENASE-LIKE PROTEIN C1773.06C"/>
    <property type="match status" value="1"/>
</dbReference>
<dbReference type="GO" id="GO:0016491">
    <property type="term" value="F:oxidoreductase activity"/>
    <property type="evidence" value="ECO:0007669"/>
    <property type="project" value="InterPro"/>
</dbReference>
<sequence length="355" mass="37378">MARKWILARQEGFEASLEYRENVKVPDASELGPKDVLVKMMAASLNYRELQIASPTGVNGPITPNVIPGCDGVGIVQAIGSAVKDFQPGDRVATFCAPELAASSGDDAQASMVDVPAMLGQGTDGTLASLGVFAESGLVLAPSSLDWLPASTLSCTWVTAWNSLFGLKGREVGPESWVLVQGTGGVSIATLQLAVAAGATVVATSSSPEKAARVRALGAAHTVDYRKNPDGWGKEARALTPNGRGFDFVIDIGGNETLPQSLAAVRVDGVVMVVGLVGENVAPVPLFAALFATCIVRGVLAGSRNHFNELVKFIDDKKVVPAYDDVTFELAEAKEAYRRLNEKKHFAKVVIRIDS</sequence>
<dbReference type="AlphaFoldDB" id="A0A084AUA5"/>
<dbReference type="CDD" id="cd08276">
    <property type="entry name" value="MDR7"/>
    <property type="match status" value="1"/>
</dbReference>
<dbReference type="EMBL" id="KL648556">
    <property type="protein sequence ID" value="KEY68884.1"/>
    <property type="molecule type" value="Genomic_DNA"/>
</dbReference>
<evidence type="ECO:0000256" key="1">
    <source>
        <dbReference type="SAM" id="Coils"/>
    </source>
</evidence>
<dbReference type="OrthoDB" id="9930022at2759"/>
<proteinExistence type="predicted"/>
<dbReference type="SUPFAM" id="SSF51735">
    <property type="entry name" value="NAD(P)-binding Rossmann-fold domains"/>
    <property type="match status" value="1"/>
</dbReference>
<dbReference type="InterPro" id="IPR011032">
    <property type="entry name" value="GroES-like_sf"/>
</dbReference>
<dbReference type="Proteomes" id="UP000028045">
    <property type="component" value="Unassembled WGS sequence"/>
</dbReference>
<protein>
    <recommendedName>
        <fullName evidence="2">Enoyl reductase (ER) domain-containing protein</fullName>
    </recommendedName>
</protein>
<accession>A0A084AUA5</accession>
<feature type="coiled-coil region" evidence="1">
    <location>
        <begin position="323"/>
        <end position="350"/>
    </location>
</feature>
<dbReference type="InterPro" id="IPR036291">
    <property type="entry name" value="NAD(P)-bd_dom_sf"/>
</dbReference>
<dbReference type="Gene3D" id="3.90.180.10">
    <property type="entry name" value="Medium-chain alcohol dehydrogenases, catalytic domain"/>
    <property type="match status" value="1"/>
</dbReference>
<dbReference type="Pfam" id="PF08240">
    <property type="entry name" value="ADH_N"/>
    <property type="match status" value="1"/>
</dbReference>
<keyword evidence="4" id="KW-1185">Reference proteome</keyword>
<reference evidence="3 4" key="1">
    <citation type="journal article" date="2014" name="BMC Genomics">
        <title>Comparative genome sequencing reveals chemotype-specific gene clusters in the toxigenic black mold Stachybotrys.</title>
        <authorList>
            <person name="Semeiks J."/>
            <person name="Borek D."/>
            <person name="Otwinowski Z."/>
            <person name="Grishin N.V."/>
        </authorList>
    </citation>
    <scope>NUCLEOTIDE SEQUENCE [LARGE SCALE GENOMIC DNA]</scope>
    <source>
        <strain evidence="4">CBS 109288 / IBT 7711</strain>
    </source>
</reference>
<dbReference type="Gene3D" id="3.40.50.720">
    <property type="entry name" value="NAD(P)-binding Rossmann-like Domain"/>
    <property type="match status" value="1"/>
</dbReference>
<evidence type="ECO:0000313" key="3">
    <source>
        <dbReference type="EMBL" id="KEY68884.1"/>
    </source>
</evidence>
<name>A0A084AUA5_STACB</name>
<gene>
    <name evidence="3" type="ORF">S7711_03818</name>
</gene>
<evidence type="ECO:0000259" key="2">
    <source>
        <dbReference type="SMART" id="SM00829"/>
    </source>
</evidence>
<evidence type="ECO:0000313" key="4">
    <source>
        <dbReference type="Proteomes" id="UP000028045"/>
    </source>
</evidence>
<dbReference type="PANTHER" id="PTHR45033">
    <property type="match status" value="1"/>
</dbReference>
<dbReference type="InterPro" id="IPR020843">
    <property type="entry name" value="ER"/>
</dbReference>
<dbReference type="SUPFAM" id="SSF50129">
    <property type="entry name" value="GroES-like"/>
    <property type="match status" value="1"/>
</dbReference>
<feature type="domain" description="Enoyl reductase (ER)" evidence="2">
    <location>
        <begin position="12"/>
        <end position="351"/>
    </location>
</feature>
<dbReference type="HOGENOM" id="CLU_026673_3_4_1"/>
<dbReference type="InterPro" id="IPR052711">
    <property type="entry name" value="Zinc_ADH-like"/>
</dbReference>
<dbReference type="InterPro" id="IPR013149">
    <property type="entry name" value="ADH-like_C"/>
</dbReference>
<keyword evidence="1" id="KW-0175">Coiled coil</keyword>
<organism evidence="3 4">
    <name type="scientific">Stachybotrys chartarum (strain CBS 109288 / IBT 7711)</name>
    <name type="common">Toxic black mold</name>
    <name type="synonym">Stilbospora chartarum</name>
    <dbReference type="NCBI Taxonomy" id="1280523"/>
    <lineage>
        <taxon>Eukaryota</taxon>
        <taxon>Fungi</taxon>
        <taxon>Dikarya</taxon>
        <taxon>Ascomycota</taxon>
        <taxon>Pezizomycotina</taxon>
        <taxon>Sordariomycetes</taxon>
        <taxon>Hypocreomycetidae</taxon>
        <taxon>Hypocreales</taxon>
        <taxon>Stachybotryaceae</taxon>
        <taxon>Stachybotrys</taxon>
    </lineage>
</organism>
<dbReference type="Pfam" id="PF00107">
    <property type="entry name" value="ADH_zinc_N"/>
    <property type="match status" value="1"/>
</dbReference>
<dbReference type="SMART" id="SM00829">
    <property type="entry name" value="PKS_ER"/>
    <property type="match status" value="1"/>
</dbReference>
<dbReference type="InterPro" id="IPR013154">
    <property type="entry name" value="ADH-like_N"/>
</dbReference>